<keyword evidence="1 2" id="KW-0597">Phosphoprotein</keyword>
<dbReference type="PANTHER" id="PTHR44591">
    <property type="entry name" value="STRESS RESPONSE REGULATOR PROTEIN 1"/>
    <property type="match status" value="1"/>
</dbReference>
<proteinExistence type="predicted"/>
<gene>
    <name evidence="4" type="primary">cheB</name>
    <name evidence="4" type="ORF">ODDINNFO_00004</name>
</gene>
<dbReference type="Pfam" id="PF00072">
    <property type="entry name" value="Response_reg"/>
    <property type="match status" value="1"/>
</dbReference>
<feature type="modified residue" description="4-aspartylphosphate" evidence="2">
    <location>
        <position position="57"/>
    </location>
</feature>
<dbReference type="InterPro" id="IPR001789">
    <property type="entry name" value="Sig_transdc_resp-reg_receiver"/>
</dbReference>
<dbReference type="InterPro" id="IPR050595">
    <property type="entry name" value="Bact_response_regulator"/>
</dbReference>
<dbReference type="EC" id="3.5.1.44" evidence="4"/>
<dbReference type="PANTHER" id="PTHR44591:SF3">
    <property type="entry name" value="RESPONSE REGULATORY DOMAIN-CONTAINING PROTEIN"/>
    <property type="match status" value="1"/>
</dbReference>
<dbReference type="PROSITE" id="PS50110">
    <property type="entry name" value="RESPONSE_REGULATORY"/>
    <property type="match status" value="1"/>
</dbReference>
<dbReference type="SUPFAM" id="SSF52172">
    <property type="entry name" value="CheY-like"/>
    <property type="match status" value="1"/>
</dbReference>
<protein>
    <submittedName>
        <fullName evidence="4">Protein-glutamate methylesterase/protein-glutamine glutaminase</fullName>
        <ecNumber evidence="4">3.5.1.44</ecNumber>
    </submittedName>
</protein>
<sequence>MTKVETKTVMIVDDEPDVLDTVAQILVTNGYKTIEAKDGQECLDRLREEIPDIILLDIMMPGLTTEEILRAIEKDNRLSGVKIIFLTAIHMPEAEEGGLLASKQVVDFIEKPFTIRRMINAIEKAICCFQILNVSRI</sequence>
<dbReference type="GO" id="GO:0050568">
    <property type="term" value="F:protein-glutamine glutaminase activity"/>
    <property type="evidence" value="ECO:0007669"/>
    <property type="project" value="UniProtKB-EC"/>
</dbReference>
<evidence type="ECO:0000313" key="4">
    <source>
        <dbReference type="EMBL" id="QNO53090.1"/>
    </source>
</evidence>
<organism evidence="4">
    <name type="scientific">Candidatus Methanophagaceae archaeon ANME-1 ERB6</name>
    <dbReference type="NCBI Taxonomy" id="2759912"/>
    <lineage>
        <taxon>Archaea</taxon>
        <taxon>Methanobacteriati</taxon>
        <taxon>Methanobacteriota</taxon>
        <taxon>Stenosarchaea group</taxon>
        <taxon>Methanomicrobia</taxon>
        <taxon>Candidatus Methanophagales</taxon>
        <taxon>Candidatus Methanophagaceae</taxon>
    </lineage>
</organism>
<dbReference type="AlphaFoldDB" id="A0A7G9YYK6"/>
<keyword evidence="4" id="KW-0378">Hydrolase</keyword>
<evidence type="ECO:0000256" key="2">
    <source>
        <dbReference type="PROSITE-ProRule" id="PRU00169"/>
    </source>
</evidence>
<evidence type="ECO:0000256" key="1">
    <source>
        <dbReference type="ARBA" id="ARBA00022553"/>
    </source>
</evidence>
<dbReference type="InterPro" id="IPR011006">
    <property type="entry name" value="CheY-like_superfamily"/>
</dbReference>
<name>A0A7G9YYK6_9EURY</name>
<reference evidence="4" key="1">
    <citation type="submission" date="2020-06" db="EMBL/GenBank/DDBJ databases">
        <title>Unique genomic features of the anaerobic methanotrophic archaea.</title>
        <authorList>
            <person name="Chadwick G.L."/>
            <person name="Skennerton C.T."/>
            <person name="Laso-Perez R."/>
            <person name="Leu A.O."/>
            <person name="Speth D.R."/>
            <person name="Yu H."/>
            <person name="Morgan-Lang C."/>
            <person name="Hatzenpichler R."/>
            <person name="Goudeau D."/>
            <person name="Malmstrom R."/>
            <person name="Brazelton W.J."/>
            <person name="Woyke T."/>
            <person name="Hallam S.J."/>
            <person name="Tyson G.W."/>
            <person name="Wegener G."/>
            <person name="Boetius A."/>
            <person name="Orphan V."/>
        </authorList>
    </citation>
    <scope>NUCLEOTIDE SEQUENCE</scope>
</reference>
<dbReference type="Gene3D" id="3.40.50.2300">
    <property type="match status" value="1"/>
</dbReference>
<feature type="domain" description="Response regulatory" evidence="3">
    <location>
        <begin position="8"/>
        <end position="126"/>
    </location>
</feature>
<evidence type="ECO:0000259" key="3">
    <source>
        <dbReference type="PROSITE" id="PS50110"/>
    </source>
</evidence>
<dbReference type="SMART" id="SM00448">
    <property type="entry name" value="REC"/>
    <property type="match status" value="1"/>
</dbReference>
<accession>A0A7G9YYK6</accession>
<dbReference type="GO" id="GO:0000160">
    <property type="term" value="P:phosphorelay signal transduction system"/>
    <property type="evidence" value="ECO:0007669"/>
    <property type="project" value="InterPro"/>
</dbReference>
<dbReference type="EMBL" id="MT631531">
    <property type="protein sequence ID" value="QNO53090.1"/>
    <property type="molecule type" value="Genomic_DNA"/>
</dbReference>